<dbReference type="Pfam" id="PF02236">
    <property type="entry name" value="Viral_DNA_bi"/>
    <property type="match status" value="1"/>
</dbReference>
<feature type="binding site" evidence="10">
    <location>
        <position position="251"/>
    </location>
    <ligand>
        <name>Zn(2+)</name>
        <dbReference type="ChEBI" id="CHEBI:29105"/>
        <label>1</label>
    </ligand>
</feature>
<dbReference type="RefSeq" id="YP_009162599.1">
    <property type="nucleotide sequence ID" value="NC_027708.1"/>
</dbReference>
<dbReference type="GO" id="GO:0019028">
    <property type="term" value="C:viral capsid"/>
    <property type="evidence" value="ECO:0007669"/>
    <property type="project" value="UniProtKB-UniRule"/>
</dbReference>
<dbReference type="GO" id="GO:0003677">
    <property type="term" value="F:DNA binding"/>
    <property type="evidence" value="ECO:0007669"/>
    <property type="project" value="UniProtKB-UniRule"/>
</dbReference>
<comment type="subunit">
    <text evidence="10">Homomultimerizes on viral ssDNA bound to pTP. Forms a initiation complex with viral polymerase, pTP and hosts NFIA and POU2F1/OCT1. Interacts with host SRCAP.</text>
</comment>
<dbReference type="InterPro" id="IPR005376">
    <property type="entry name" value="Adenovirus_DNA-bd_zn-bd"/>
</dbReference>
<dbReference type="HAMAP" id="MF_04054">
    <property type="entry name" value="ADV_DNB2"/>
    <property type="match status" value="1"/>
</dbReference>
<feature type="domain" description="Adenovirus DNA-binding zinc-binding" evidence="13">
    <location>
        <begin position="306"/>
        <end position="398"/>
    </location>
</feature>
<evidence type="ECO:0000256" key="10">
    <source>
        <dbReference type="HAMAP-Rule" id="MF_04054"/>
    </source>
</evidence>
<dbReference type="KEGG" id="vg:25396034"/>
<evidence type="ECO:0000256" key="6">
    <source>
        <dbReference type="ARBA" id="ARBA00022723"/>
    </source>
</evidence>
<feature type="binding site" evidence="10">
    <location>
        <position position="308"/>
    </location>
    <ligand>
        <name>Zn(2+)</name>
        <dbReference type="ChEBI" id="CHEBI:29105"/>
        <label>2</label>
    </ligand>
</feature>
<dbReference type="InterPro" id="IPR037540">
    <property type="entry name" value="ADV_DNB2"/>
</dbReference>
<dbReference type="GO" id="GO:0045740">
    <property type="term" value="P:positive regulation of DNA replication"/>
    <property type="evidence" value="ECO:0007669"/>
    <property type="project" value="UniProtKB-UniRule"/>
</dbReference>
<dbReference type="GO" id="GO:0042025">
    <property type="term" value="C:host cell nucleus"/>
    <property type="evidence" value="ECO:0007669"/>
    <property type="project" value="UniProtKB-SubCell"/>
</dbReference>
<comment type="similarity">
    <text evidence="10">Belongs to the adenoviridae E2A DNA-binding protein family.</text>
</comment>
<gene>
    <name evidence="14" type="primary">17</name>
    <name evidence="10" type="synonym">DBP</name>
</gene>
<feature type="region of interest" description="Flexible loop" evidence="10">
    <location>
        <begin position="209"/>
        <end position="243"/>
    </location>
</feature>
<dbReference type="Gene3D" id="1.10.269.10">
    <property type="entry name" value="Adenovirus DNA-binding, N-terminal domain"/>
    <property type="match status" value="1"/>
</dbReference>
<dbReference type="Proteomes" id="UP000162613">
    <property type="component" value="Segment"/>
</dbReference>
<dbReference type="GO" id="GO:0039687">
    <property type="term" value="P:viral DNA strand displacement replication"/>
    <property type="evidence" value="ECO:0007669"/>
    <property type="project" value="UniProtKB-UniRule"/>
</dbReference>
<evidence type="ECO:0000256" key="4">
    <source>
        <dbReference type="ARBA" id="ARBA00022581"/>
    </source>
</evidence>
<dbReference type="SUPFAM" id="SSF47724">
    <property type="entry name" value="Domain of early E2A DNA-binding protein, ADDBP"/>
    <property type="match status" value="1"/>
</dbReference>
<accession>A0A0K0MGD2</accession>
<feature type="binding site" evidence="10">
    <location>
        <position position="267"/>
    </location>
    <ligand>
        <name>Zn(2+)</name>
        <dbReference type="ChEBI" id="CHEBI:29105"/>
        <label>1</label>
    </ligand>
</feature>
<evidence type="ECO:0000313" key="14">
    <source>
        <dbReference type="EMBL" id="AKC34853.1"/>
    </source>
</evidence>
<dbReference type="GO" id="GO:0008270">
    <property type="term" value="F:zinc ion binding"/>
    <property type="evidence" value="ECO:0007669"/>
    <property type="project" value="UniProtKB-UniRule"/>
</dbReference>
<evidence type="ECO:0000313" key="15">
    <source>
        <dbReference type="Proteomes" id="UP000162613"/>
    </source>
</evidence>
<feature type="region of interest" description="C-terminal arm, DBP binding" evidence="10">
    <location>
        <begin position="423"/>
        <end position="437"/>
    </location>
</feature>
<evidence type="ECO:0000256" key="5">
    <source>
        <dbReference type="ARBA" id="ARBA00022705"/>
    </source>
</evidence>
<dbReference type="Gene3D" id="3.90.148.10">
    <property type="entry name" value="Adenovirus DNA-binding, C-terminal domain superfamily/Adenovirus DNA-binding, zinc binding domain"/>
    <property type="match status" value="1"/>
</dbReference>
<dbReference type="InterPro" id="IPR036362">
    <property type="entry name" value="Adenovirus_DNA-bd_N_sf"/>
</dbReference>
<keyword evidence="3 10" id="KW-1048">Host nucleus</keyword>
<evidence type="ECO:0000256" key="7">
    <source>
        <dbReference type="ARBA" id="ARBA00022833"/>
    </source>
</evidence>
<feature type="binding site" evidence="10">
    <location>
        <position position="361"/>
    </location>
    <ligand>
        <name>Zn(2+)</name>
        <dbReference type="ChEBI" id="CHEBI:29105"/>
        <label>2</label>
    </ligand>
</feature>
<keyword evidence="15" id="KW-1185">Reference proteome</keyword>
<feature type="binding site" evidence="10">
    <location>
        <position position="196"/>
    </location>
    <ligand>
        <name>Zn(2+)</name>
        <dbReference type="ChEBI" id="CHEBI:29105"/>
        <label>1</label>
    </ligand>
</feature>
<keyword evidence="6 10" id="KW-0479">Metal-binding</keyword>
<dbReference type="InterPro" id="IPR036368">
    <property type="entry name" value="ADBP_zn-bd_sf"/>
</dbReference>
<dbReference type="GO" id="GO:0006351">
    <property type="term" value="P:DNA-templated transcription"/>
    <property type="evidence" value="ECO:0007669"/>
    <property type="project" value="UniProtKB-UniRule"/>
</dbReference>
<comment type="caution">
    <text evidence="10">Lacks conserved residue(s) required for the propagation of feature annotation.</text>
</comment>
<feature type="region of interest" description="Disordered" evidence="11">
    <location>
        <begin position="1"/>
        <end position="40"/>
    </location>
</feature>
<evidence type="ECO:0000256" key="3">
    <source>
        <dbReference type="ARBA" id="ARBA00022562"/>
    </source>
</evidence>
<evidence type="ECO:0000259" key="12">
    <source>
        <dbReference type="Pfam" id="PF02236"/>
    </source>
</evidence>
<evidence type="ECO:0000256" key="2">
    <source>
        <dbReference type="ARBA" id="ARBA00022553"/>
    </source>
</evidence>
<evidence type="ECO:0000256" key="1">
    <source>
        <dbReference type="ARBA" id="ARBA00022518"/>
    </source>
</evidence>
<feature type="binding site" evidence="10">
    <location>
        <position position="310"/>
    </location>
    <ligand>
        <name>Zn(2+)</name>
        <dbReference type="ChEBI" id="CHEBI:29105"/>
        <label>2</label>
    </ligand>
</feature>
<evidence type="ECO:0000256" key="8">
    <source>
        <dbReference type="ARBA" id="ARBA00023109"/>
    </source>
</evidence>
<name>A0A0K0MGD2_9ADEN</name>
<dbReference type="InterPro" id="IPR036367">
    <property type="entry name" value="Ad_DBP_C_sf"/>
</dbReference>
<protein>
    <recommendedName>
        <fullName evidence="10">DNA-binding protein</fullName>
        <shortName evidence="10">DBP</shortName>
    </recommendedName>
    <alternativeName>
        <fullName evidence="10">Early 2A protein</fullName>
    </alternativeName>
    <alternativeName>
        <fullName evidence="10">Early E2A DNA-binding protein</fullName>
    </alternativeName>
</protein>
<dbReference type="Pfam" id="PF03728">
    <property type="entry name" value="Viral_DNA_Zn_bi"/>
    <property type="match status" value="2"/>
</dbReference>
<keyword evidence="5 10" id="KW-0235">DNA replication</keyword>
<keyword evidence="9 10" id="KW-0238">DNA-binding</keyword>
<feature type="binding site" evidence="10">
    <location>
        <position position="198"/>
    </location>
    <ligand>
        <name>Zn(2+)</name>
        <dbReference type="ChEBI" id="CHEBI:29105"/>
        <label>1</label>
    </ligand>
</feature>
<keyword evidence="4 10" id="KW-0945">Host-virus interaction</keyword>
<organism evidence="14 15">
    <name type="scientific">Skunk adenovirus 1</name>
    <dbReference type="NCBI Taxonomy" id="2698728"/>
    <lineage>
        <taxon>Viruses</taxon>
        <taxon>Varidnaviria</taxon>
        <taxon>Bamfordvirae</taxon>
        <taxon>Preplasmiviricota</taxon>
        <taxon>Polisuviricotina</taxon>
        <taxon>Pharingeaviricetes</taxon>
        <taxon>Rowavirales</taxon>
        <taxon>Adenoviridae</taxon>
        <taxon>Mastadenovirus</taxon>
        <taxon>Mastadenovirus trianonense</taxon>
        <taxon>Skunk mastadenovirus A</taxon>
    </lineage>
</organism>
<feature type="binding site" evidence="10">
    <location>
        <position position="377"/>
    </location>
    <ligand>
        <name>Zn(2+)</name>
        <dbReference type="ChEBI" id="CHEBI:29105"/>
        <label>2</label>
    </ligand>
</feature>
<dbReference type="SUPFAM" id="SSF57917">
    <property type="entry name" value="Zn-binding domains of ADDBP"/>
    <property type="match status" value="2"/>
</dbReference>
<evidence type="ECO:0000256" key="11">
    <source>
        <dbReference type="SAM" id="MobiDB-lite"/>
    </source>
</evidence>
<keyword evidence="2 10" id="KW-0597">Phosphoprotein</keyword>
<keyword evidence="7 10" id="KW-0862">Zinc</keyword>
<sequence length="437" mass="49120">MSHKHSVISDSSEEEATTSPPPPPPKKRQRKTPRDAPEEPRGLLQAVAVAKKANEMLAASGQHGEIFVQTMAGQRVDCDESGKITFTKTPTDTYKYQWQKAMEIAMQILGPLKVDTKELTLLPDSGTLECFKKAGQAYMNNTRTIVNYNFTTQKTFLHMLGRLLLDFVLKAANVQTKTNCSGCVIWEHGCQSQLQCLHGKAMIQKEQLVEMDVNSENAQRVLKETPEKAKIVANRWGRNVVQIKNQDAFCCFMDVHMNGGAFSGGSCGMFYTDGTKALTAFHQFMAFQKASYPKMASAETHMLIPLKCECNWNSPLPLLGRQTCKVTPFSLQATLNVDKEQITDPKMLATLQHPAILVFQCCNPVYRNTKASVQKNCDFKMSTVDMMACVQIAKQLWQVFTQTPPPLKYPEFKWGSEYKYQNTILPQGQEDKDDSLF</sequence>
<comment type="subcellular location">
    <subcellularLocation>
        <location evidence="10">Host nucleus</location>
    </subcellularLocation>
    <text evidence="10">Accumulates in infected cells.</text>
</comment>
<keyword evidence="1 10" id="KW-0244">Early protein</keyword>
<feature type="domain" description="Adenovirus DNA-binding all-alpha" evidence="12">
    <location>
        <begin position="99"/>
        <end position="177"/>
    </location>
</feature>
<keyword evidence="8 10" id="KW-1194">Viral DNA replication</keyword>
<evidence type="ECO:0000256" key="9">
    <source>
        <dbReference type="ARBA" id="ARBA00023125"/>
    </source>
</evidence>
<dbReference type="EMBL" id="KP238322">
    <property type="protein sequence ID" value="AKC34853.1"/>
    <property type="molecule type" value="Genomic_DNA"/>
</dbReference>
<dbReference type="GeneID" id="25396034"/>
<proteinExistence type="inferred from homology"/>
<dbReference type="InterPro" id="IPR003176">
    <property type="entry name" value="Adenovirus_DNA-bd_a"/>
</dbReference>
<comment type="function">
    <text evidence="10">Plays a role in the elongation phase of viral strand displacement replication by unwinding the template in an ATP-independent fashion, employing its capacity to form multimers. Also enhances the rate of initiation. Released from template upon second strand synthesis. Assembles in complex with viral pTP, viral pol, host NFIA and host POU2F1/OCT1 on viral origin of replication. Covers the whole ssDNA genome during synthesis. The complementary strand synthesis induces its relese from DNA template. May inhibit cellular transcription mediated by the interaction between host SRCAP and CBP.</text>
</comment>
<dbReference type="GO" id="GO:0006260">
    <property type="term" value="P:DNA replication"/>
    <property type="evidence" value="ECO:0007669"/>
    <property type="project" value="UniProtKB-KW"/>
</dbReference>
<evidence type="ECO:0000259" key="13">
    <source>
        <dbReference type="Pfam" id="PF03728"/>
    </source>
</evidence>
<reference evidence="14 15" key="1">
    <citation type="journal article" date="2015" name="Virology">
        <title>Characterization of a novel adenovirus isolated from a skunk.</title>
        <authorList>
            <person name="Kozak R.A."/>
            <person name="Ackford J.G."/>
            <person name="Slaine P."/>
            <person name="Li A."/>
            <person name="Carman S."/>
            <person name="Campbell D."/>
            <person name="Welch M.K."/>
            <person name="Kropinski A.M."/>
            <person name="Nagy E."/>
        </authorList>
    </citation>
    <scope>NUCLEOTIDE SEQUENCE [LARGE SCALE GENOMIC DNA]</scope>
    <source>
        <strain evidence="14">SkAdV-PB1</strain>
    </source>
</reference>
<dbReference type="OrthoDB" id="4492at10239"/>
<comment type="domain">
    <text evidence="10">The C-terminal arm bridges DBP molecules together, thereby creating a chain.</text>
</comment>
<feature type="domain" description="Adenovirus DNA-binding zinc-binding" evidence="13">
    <location>
        <begin position="194"/>
        <end position="295"/>
    </location>
</feature>